<name>A0ACA9Q2G9_9GLOM</name>
<proteinExistence type="predicted"/>
<dbReference type="Proteomes" id="UP000789366">
    <property type="component" value="Unassembled WGS sequence"/>
</dbReference>
<comment type="caution">
    <text evidence="1">The sequence shown here is derived from an EMBL/GenBank/DDBJ whole genome shotgun (WGS) entry which is preliminary data.</text>
</comment>
<keyword evidence="2" id="KW-1185">Reference proteome</keyword>
<evidence type="ECO:0000313" key="1">
    <source>
        <dbReference type="EMBL" id="CAG8732871.1"/>
    </source>
</evidence>
<feature type="non-terminal residue" evidence="1">
    <location>
        <position position="92"/>
    </location>
</feature>
<sequence>MEILEDLECFLETLDSVSMPVPEHDSEDINYDDNEKIEEDSQVELELNSSSKEKRSMLPSLHRNTIRSPINKLPVKTVNKVKSFIKLTSEQH</sequence>
<reference evidence="1" key="1">
    <citation type="submission" date="2021-06" db="EMBL/GenBank/DDBJ databases">
        <authorList>
            <person name="Kallberg Y."/>
            <person name="Tangrot J."/>
            <person name="Rosling A."/>
        </authorList>
    </citation>
    <scope>NUCLEOTIDE SEQUENCE</scope>
    <source>
        <strain evidence="1">28 12/20/2015</strain>
    </source>
</reference>
<gene>
    <name evidence="1" type="ORF">SPELUC_LOCUS13236</name>
</gene>
<dbReference type="EMBL" id="CAJVPW010034157">
    <property type="protein sequence ID" value="CAG8732871.1"/>
    <property type="molecule type" value="Genomic_DNA"/>
</dbReference>
<evidence type="ECO:0000313" key="2">
    <source>
        <dbReference type="Proteomes" id="UP000789366"/>
    </source>
</evidence>
<accession>A0ACA9Q2G9</accession>
<organism evidence="1 2">
    <name type="scientific">Cetraspora pellucida</name>
    <dbReference type="NCBI Taxonomy" id="1433469"/>
    <lineage>
        <taxon>Eukaryota</taxon>
        <taxon>Fungi</taxon>
        <taxon>Fungi incertae sedis</taxon>
        <taxon>Mucoromycota</taxon>
        <taxon>Glomeromycotina</taxon>
        <taxon>Glomeromycetes</taxon>
        <taxon>Diversisporales</taxon>
        <taxon>Gigasporaceae</taxon>
        <taxon>Cetraspora</taxon>
    </lineage>
</organism>
<protein>
    <submittedName>
        <fullName evidence="1">11370_t:CDS:1</fullName>
    </submittedName>
</protein>